<dbReference type="GeneID" id="17266323"/>
<dbReference type="EnsemblProtists" id="EOD15751">
    <property type="protein sequence ID" value="EOD15751"/>
    <property type="gene ID" value="EMIHUDRAFT_211392"/>
</dbReference>
<dbReference type="GO" id="GO:0005730">
    <property type="term" value="C:nucleolus"/>
    <property type="evidence" value="ECO:0007669"/>
    <property type="project" value="TreeGrafter"/>
</dbReference>
<dbReference type="RefSeq" id="XP_005773208.1">
    <property type="nucleotide sequence ID" value="XM_005773151.1"/>
</dbReference>
<dbReference type="PANTHER" id="PTHR12821">
    <property type="entry name" value="BYSTIN"/>
    <property type="match status" value="1"/>
</dbReference>
<reference evidence="3" key="1">
    <citation type="journal article" date="2013" name="Nature">
        <title>Pan genome of the phytoplankton Emiliania underpins its global distribution.</title>
        <authorList>
            <person name="Read B.A."/>
            <person name="Kegel J."/>
            <person name="Klute M.J."/>
            <person name="Kuo A."/>
            <person name="Lefebvre S.C."/>
            <person name="Maumus F."/>
            <person name="Mayer C."/>
            <person name="Miller J."/>
            <person name="Monier A."/>
            <person name="Salamov A."/>
            <person name="Young J."/>
            <person name="Aguilar M."/>
            <person name="Claverie J.M."/>
            <person name="Frickenhaus S."/>
            <person name="Gonzalez K."/>
            <person name="Herman E.K."/>
            <person name="Lin Y.C."/>
            <person name="Napier J."/>
            <person name="Ogata H."/>
            <person name="Sarno A.F."/>
            <person name="Shmutz J."/>
            <person name="Schroeder D."/>
            <person name="de Vargas C."/>
            <person name="Verret F."/>
            <person name="von Dassow P."/>
            <person name="Valentin K."/>
            <person name="Van de Peer Y."/>
            <person name="Wheeler G."/>
            <person name="Dacks J.B."/>
            <person name="Delwiche C.F."/>
            <person name="Dyhrman S.T."/>
            <person name="Glockner G."/>
            <person name="John U."/>
            <person name="Richards T."/>
            <person name="Worden A.Z."/>
            <person name="Zhang X."/>
            <person name="Grigoriev I.V."/>
            <person name="Allen A.E."/>
            <person name="Bidle K."/>
            <person name="Borodovsky M."/>
            <person name="Bowler C."/>
            <person name="Brownlee C."/>
            <person name="Cock J.M."/>
            <person name="Elias M."/>
            <person name="Gladyshev V.N."/>
            <person name="Groth M."/>
            <person name="Guda C."/>
            <person name="Hadaegh A."/>
            <person name="Iglesias-Rodriguez M.D."/>
            <person name="Jenkins J."/>
            <person name="Jones B.M."/>
            <person name="Lawson T."/>
            <person name="Leese F."/>
            <person name="Lindquist E."/>
            <person name="Lobanov A."/>
            <person name="Lomsadze A."/>
            <person name="Malik S.B."/>
            <person name="Marsh M.E."/>
            <person name="Mackinder L."/>
            <person name="Mock T."/>
            <person name="Mueller-Roeber B."/>
            <person name="Pagarete A."/>
            <person name="Parker M."/>
            <person name="Probert I."/>
            <person name="Quesneville H."/>
            <person name="Raines C."/>
            <person name="Rensing S.A."/>
            <person name="Riano-Pachon D.M."/>
            <person name="Richier S."/>
            <person name="Rokitta S."/>
            <person name="Shiraiwa Y."/>
            <person name="Soanes D.M."/>
            <person name="van der Giezen M."/>
            <person name="Wahlund T.M."/>
            <person name="Williams B."/>
            <person name="Wilson W."/>
            <person name="Wolfe G."/>
            <person name="Wurch L.L."/>
        </authorList>
    </citation>
    <scope>NUCLEOTIDE SEQUENCE</scope>
</reference>
<dbReference type="Proteomes" id="UP000013827">
    <property type="component" value="Unassembled WGS sequence"/>
</dbReference>
<dbReference type="eggNOG" id="KOG3871">
    <property type="taxonomic scope" value="Eukaryota"/>
</dbReference>
<dbReference type="RefSeq" id="XP_005768180.1">
    <property type="nucleotide sequence ID" value="XM_005768123.1"/>
</dbReference>
<proteinExistence type="inferred from homology"/>
<dbReference type="GO" id="GO:0006364">
    <property type="term" value="P:rRNA processing"/>
    <property type="evidence" value="ECO:0007669"/>
    <property type="project" value="TreeGrafter"/>
</dbReference>
<evidence type="ECO:0000256" key="1">
    <source>
        <dbReference type="ARBA" id="ARBA00007114"/>
    </source>
</evidence>
<evidence type="ECO:0008006" key="4">
    <source>
        <dbReference type="Google" id="ProtNLM"/>
    </source>
</evidence>
<dbReference type="AlphaFoldDB" id="A0A0D3JB94"/>
<evidence type="ECO:0000313" key="2">
    <source>
        <dbReference type="EnsemblProtists" id="EOD20779"/>
    </source>
</evidence>
<dbReference type="HOGENOM" id="CLU_029727_1_0_1"/>
<protein>
    <recommendedName>
        <fullName evidence="4">Bystin</fullName>
    </recommendedName>
</protein>
<dbReference type="GO" id="GO:0005737">
    <property type="term" value="C:cytoplasm"/>
    <property type="evidence" value="ECO:0007669"/>
    <property type="project" value="TreeGrafter"/>
</dbReference>
<dbReference type="KEGG" id="ehx:EMIHUDRAFT_211392"/>
<reference evidence="2" key="2">
    <citation type="submission" date="2024-10" db="UniProtKB">
        <authorList>
            <consortium name="EnsemblProtists"/>
        </authorList>
    </citation>
    <scope>IDENTIFICATION</scope>
</reference>
<dbReference type="STRING" id="2903.R1EIS3"/>
<keyword evidence="3" id="KW-1185">Reference proteome</keyword>
<dbReference type="InterPro" id="IPR007955">
    <property type="entry name" value="Bystin"/>
</dbReference>
<organism evidence="2 3">
    <name type="scientific">Emiliania huxleyi (strain CCMP1516)</name>
    <dbReference type="NCBI Taxonomy" id="280463"/>
    <lineage>
        <taxon>Eukaryota</taxon>
        <taxon>Haptista</taxon>
        <taxon>Haptophyta</taxon>
        <taxon>Prymnesiophyceae</taxon>
        <taxon>Isochrysidales</taxon>
        <taxon>Noelaerhabdaceae</taxon>
        <taxon>Emiliania</taxon>
    </lineage>
</organism>
<name>A0A0D3JB94_EMIH1</name>
<dbReference type="KEGG" id="ehx:EMIHUDRAFT_241859"/>
<dbReference type="GeneID" id="17261791"/>
<dbReference type="PaxDb" id="2903-EOD15751"/>
<dbReference type="GO" id="GO:0030688">
    <property type="term" value="C:preribosome, small subunit precursor"/>
    <property type="evidence" value="ECO:0007669"/>
    <property type="project" value="TreeGrafter"/>
</dbReference>
<dbReference type="OMA" id="MYMATRI"/>
<comment type="similarity">
    <text evidence="1">Belongs to the bystin family.</text>
</comment>
<dbReference type="GO" id="GO:0030515">
    <property type="term" value="F:snoRNA binding"/>
    <property type="evidence" value="ECO:0007669"/>
    <property type="project" value="TreeGrafter"/>
</dbReference>
<dbReference type="PANTHER" id="PTHR12821:SF0">
    <property type="entry name" value="BYSTIN"/>
    <property type="match status" value="1"/>
</dbReference>
<evidence type="ECO:0000313" key="3">
    <source>
        <dbReference type="Proteomes" id="UP000013827"/>
    </source>
</evidence>
<dbReference type="EnsemblProtists" id="EOD20779">
    <property type="protein sequence ID" value="EOD20779"/>
    <property type="gene ID" value="EMIHUDRAFT_241859"/>
</dbReference>
<sequence length="275" mass="30718">MPQLPDKVLEVYRGVGLLLKTYRSGKLPKAFKIVPRLANWEEVLYVTEPHLWSPVATREATKLFASNMNARMAQRFFNTVLLPAVQDDVREHGKLNFHLYLAVKKALYKPAAFFKGILLPLGEEGGCALREALIVSSVLAKVSVPMLHSAVAILKLSEMPYSPANALFLRTLLLKKYALPYRVVDALVAYFVSFAADSSVPTLLWQQCLLAFAQHYKTEVTAEQKEALRDLLRAQPHPKVTPEIRRELFSSRSRGDPYLAPMAADAADAPMDLLG</sequence>
<dbReference type="Pfam" id="PF05291">
    <property type="entry name" value="Bystin"/>
    <property type="match status" value="1"/>
</dbReference>
<accession>A0A0D3JB94</accession>